<dbReference type="PANTHER" id="PTHR34989:SF1">
    <property type="entry name" value="PROTEIN HDED"/>
    <property type="match status" value="1"/>
</dbReference>
<dbReference type="Pfam" id="PF03729">
    <property type="entry name" value="DUF308"/>
    <property type="match status" value="1"/>
</dbReference>
<feature type="transmembrane region" description="Helical" evidence="1">
    <location>
        <begin position="163"/>
        <end position="186"/>
    </location>
</feature>
<dbReference type="InterPro" id="IPR005325">
    <property type="entry name" value="DUF308_memb"/>
</dbReference>
<dbReference type="EMBL" id="JACHTF010000004">
    <property type="protein sequence ID" value="MBB1059919.1"/>
    <property type="molecule type" value="Genomic_DNA"/>
</dbReference>
<dbReference type="PANTHER" id="PTHR34989">
    <property type="entry name" value="PROTEIN HDED"/>
    <property type="match status" value="1"/>
</dbReference>
<name>A0A7W3TKS8_9GAMM</name>
<evidence type="ECO:0000256" key="1">
    <source>
        <dbReference type="SAM" id="Phobius"/>
    </source>
</evidence>
<dbReference type="GO" id="GO:0005886">
    <property type="term" value="C:plasma membrane"/>
    <property type="evidence" value="ECO:0007669"/>
    <property type="project" value="TreeGrafter"/>
</dbReference>
<evidence type="ECO:0000313" key="3">
    <source>
        <dbReference type="Proteomes" id="UP000523196"/>
    </source>
</evidence>
<feature type="transmembrane region" description="Helical" evidence="1">
    <location>
        <begin position="109"/>
        <end position="127"/>
    </location>
</feature>
<keyword evidence="1" id="KW-0472">Membrane</keyword>
<reference evidence="2 3" key="1">
    <citation type="submission" date="2020-08" db="EMBL/GenBank/DDBJ databases">
        <authorList>
            <person name="Xu S."/>
            <person name="Li A."/>
        </authorList>
    </citation>
    <scope>NUCLEOTIDE SEQUENCE [LARGE SCALE GENOMIC DNA]</scope>
    <source>
        <strain evidence="2 3">119BY6-57</strain>
    </source>
</reference>
<dbReference type="Proteomes" id="UP000523196">
    <property type="component" value="Unassembled WGS sequence"/>
</dbReference>
<keyword evidence="1" id="KW-0812">Transmembrane</keyword>
<keyword evidence="3" id="KW-1185">Reference proteome</keyword>
<protein>
    <submittedName>
        <fullName evidence="2">HdeD family acid-resistance protein</fullName>
    </submittedName>
</protein>
<feature type="transmembrane region" description="Helical" evidence="1">
    <location>
        <begin position="50"/>
        <end position="73"/>
    </location>
</feature>
<dbReference type="AlphaFoldDB" id="A0A7W3TKS8"/>
<dbReference type="InterPro" id="IPR052712">
    <property type="entry name" value="Acid_resist_chaperone_HdeD"/>
</dbReference>
<dbReference type="RefSeq" id="WP_182685531.1">
    <property type="nucleotide sequence ID" value="NZ_JACHTF010000004.1"/>
</dbReference>
<sequence>MYGDNDPHASAVSPPGLLQQLGRSWWLFVVYGLVAIVFGVLAMMKPAAAVIALTWIFGLMALVEGIFAAIALVRGGEGVSRGWQALYALASLAVGVLTLVNPLATAGVLVFFLAAWLIVGGLYRIVFAIRVREAIRGEWLLVLSGLLAIVLGVLFAMHPLAGIAVTGIWIGIGALLHGALQLFAGFKLRRFAPG</sequence>
<feature type="transmembrane region" description="Helical" evidence="1">
    <location>
        <begin position="139"/>
        <end position="157"/>
    </location>
</feature>
<accession>A0A7W3TKS8</accession>
<organism evidence="2 3">
    <name type="scientific">Marilutibacter spongiae</name>
    <dbReference type="NCBI Taxonomy" id="2025720"/>
    <lineage>
        <taxon>Bacteria</taxon>
        <taxon>Pseudomonadati</taxon>
        <taxon>Pseudomonadota</taxon>
        <taxon>Gammaproteobacteria</taxon>
        <taxon>Lysobacterales</taxon>
        <taxon>Lysobacteraceae</taxon>
        <taxon>Marilutibacter</taxon>
    </lineage>
</organism>
<evidence type="ECO:0000313" key="2">
    <source>
        <dbReference type="EMBL" id="MBB1059919.1"/>
    </source>
</evidence>
<feature type="transmembrane region" description="Helical" evidence="1">
    <location>
        <begin position="25"/>
        <end position="44"/>
    </location>
</feature>
<comment type="caution">
    <text evidence="2">The sequence shown here is derived from an EMBL/GenBank/DDBJ whole genome shotgun (WGS) entry which is preliminary data.</text>
</comment>
<keyword evidence="1" id="KW-1133">Transmembrane helix</keyword>
<proteinExistence type="predicted"/>
<gene>
    <name evidence="2" type="ORF">H4F98_04965</name>
</gene>